<dbReference type="FunFam" id="2.40.50.700:FF:000001">
    <property type="entry name" value="Exosome complex exonuclease exoribonuclease (Rrp44)"/>
    <property type="match status" value="1"/>
</dbReference>
<dbReference type="SMART" id="SM00670">
    <property type="entry name" value="PINc"/>
    <property type="match status" value="1"/>
</dbReference>
<evidence type="ECO:0000256" key="15">
    <source>
        <dbReference type="ARBA" id="ARBA00081547"/>
    </source>
</evidence>
<comment type="similarity">
    <text evidence="4 16">Belongs to the RNR ribonuclease family.</text>
</comment>
<keyword evidence="20" id="KW-1185">Reference proteome</keyword>
<dbReference type="SMART" id="SM00955">
    <property type="entry name" value="RNB"/>
    <property type="match status" value="1"/>
</dbReference>
<dbReference type="Gene3D" id="3.40.50.1010">
    <property type="entry name" value="5'-nuclease"/>
    <property type="match status" value="1"/>
</dbReference>
<dbReference type="GO" id="GO:0003723">
    <property type="term" value="F:RNA binding"/>
    <property type="evidence" value="ECO:0007669"/>
    <property type="project" value="UniProtKB-KW"/>
</dbReference>
<gene>
    <name evidence="19" type="ORF">K491DRAFT_767672</name>
</gene>
<dbReference type="GO" id="GO:0000177">
    <property type="term" value="C:cytoplasmic exosome (RNase complex)"/>
    <property type="evidence" value="ECO:0007669"/>
    <property type="project" value="TreeGrafter"/>
</dbReference>
<dbReference type="InterPro" id="IPR012340">
    <property type="entry name" value="NA-bd_OB-fold"/>
</dbReference>
<dbReference type="InterPro" id="IPR022966">
    <property type="entry name" value="RNase_II/R_CS"/>
</dbReference>
<evidence type="ECO:0000256" key="13">
    <source>
        <dbReference type="ARBA" id="ARBA00023242"/>
    </source>
</evidence>
<dbReference type="CDD" id="cd09862">
    <property type="entry name" value="PIN_Rrp44-like"/>
    <property type="match status" value="1"/>
</dbReference>
<evidence type="ECO:0000256" key="4">
    <source>
        <dbReference type="ARBA" id="ARBA00005785"/>
    </source>
</evidence>
<dbReference type="SUPFAM" id="SSF88723">
    <property type="entry name" value="PIN domain-like"/>
    <property type="match status" value="1"/>
</dbReference>
<evidence type="ECO:0000259" key="18">
    <source>
        <dbReference type="SMART" id="SM00955"/>
    </source>
</evidence>
<dbReference type="Gene3D" id="2.40.50.690">
    <property type="match status" value="1"/>
</dbReference>
<dbReference type="InterPro" id="IPR041505">
    <property type="entry name" value="Dis3_CSD2"/>
</dbReference>
<dbReference type="FunFam" id="3.40.50.1010:FF:000010">
    <property type="entry name" value="Exosome complex exonuclease DIS3"/>
    <property type="match status" value="1"/>
</dbReference>
<dbReference type="Proteomes" id="UP000799324">
    <property type="component" value="Unassembled WGS sequence"/>
</dbReference>
<dbReference type="Pfam" id="PF17215">
    <property type="entry name" value="Rrp44_S1"/>
    <property type="match status" value="1"/>
</dbReference>
<evidence type="ECO:0000256" key="8">
    <source>
        <dbReference type="ARBA" id="ARBA00022759"/>
    </source>
</evidence>
<dbReference type="GO" id="GO:0005730">
    <property type="term" value="C:nucleolus"/>
    <property type="evidence" value="ECO:0007669"/>
    <property type="project" value="UniProtKB-SubCell"/>
</dbReference>
<evidence type="ECO:0000256" key="14">
    <source>
        <dbReference type="ARBA" id="ARBA00077930"/>
    </source>
</evidence>
<dbReference type="GO" id="GO:0000176">
    <property type="term" value="C:nuclear exosome (RNase complex)"/>
    <property type="evidence" value="ECO:0007669"/>
    <property type="project" value="TreeGrafter"/>
</dbReference>
<proteinExistence type="inferred from homology"/>
<organism evidence="19 20">
    <name type="scientific">Lophiostoma macrostomum CBS 122681</name>
    <dbReference type="NCBI Taxonomy" id="1314788"/>
    <lineage>
        <taxon>Eukaryota</taxon>
        <taxon>Fungi</taxon>
        <taxon>Dikarya</taxon>
        <taxon>Ascomycota</taxon>
        <taxon>Pezizomycotina</taxon>
        <taxon>Dothideomycetes</taxon>
        <taxon>Pleosporomycetidae</taxon>
        <taxon>Pleosporales</taxon>
        <taxon>Lophiostomataceae</taxon>
        <taxon>Lophiostoma</taxon>
    </lineage>
</organism>
<dbReference type="InterPro" id="IPR033771">
    <property type="entry name" value="Rrp44_CSD1"/>
</dbReference>
<accession>A0A6A6TA26</accession>
<keyword evidence="11" id="KW-0269">Exonuclease</keyword>
<keyword evidence="6" id="KW-0698">rRNA processing</keyword>
<evidence type="ECO:0000313" key="20">
    <source>
        <dbReference type="Proteomes" id="UP000799324"/>
    </source>
</evidence>
<reference evidence="19" key="1">
    <citation type="journal article" date="2020" name="Stud. Mycol.">
        <title>101 Dothideomycetes genomes: a test case for predicting lifestyles and emergence of pathogens.</title>
        <authorList>
            <person name="Haridas S."/>
            <person name="Albert R."/>
            <person name="Binder M."/>
            <person name="Bloem J."/>
            <person name="Labutti K."/>
            <person name="Salamov A."/>
            <person name="Andreopoulos B."/>
            <person name="Baker S."/>
            <person name="Barry K."/>
            <person name="Bills G."/>
            <person name="Bluhm B."/>
            <person name="Cannon C."/>
            <person name="Castanera R."/>
            <person name="Culley D."/>
            <person name="Daum C."/>
            <person name="Ezra D."/>
            <person name="Gonzalez J."/>
            <person name="Henrissat B."/>
            <person name="Kuo A."/>
            <person name="Liang C."/>
            <person name="Lipzen A."/>
            <person name="Lutzoni F."/>
            <person name="Magnuson J."/>
            <person name="Mondo S."/>
            <person name="Nolan M."/>
            <person name="Ohm R."/>
            <person name="Pangilinan J."/>
            <person name="Park H.-J."/>
            <person name="Ramirez L."/>
            <person name="Alfaro M."/>
            <person name="Sun H."/>
            <person name="Tritt A."/>
            <person name="Yoshinaga Y."/>
            <person name="Zwiers L.-H."/>
            <person name="Turgeon B."/>
            <person name="Goodwin S."/>
            <person name="Spatafora J."/>
            <person name="Crous P."/>
            <person name="Grigoriev I."/>
        </authorList>
    </citation>
    <scope>NUCLEOTIDE SEQUENCE</scope>
    <source>
        <strain evidence="19">CBS 122681</strain>
    </source>
</reference>
<evidence type="ECO:0000256" key="1">
    <source>
        <dbReference type="ARBA" id="ARBA00001946"/>
    </source>
</evidence>
<protein>
    <recommendedName>
        <fullName evidence="15">Chromosome disjunction protein 3</fullName>
    </recommendedName>
    <alternativeName>
        <fullName evidence="14">Ribosomal RNA-processing protein 44</fullName>
    </alternativeName>
</protein>
<dbReference type="Pfam" id="PF17849">
    <property type="entry name" value="OB_Dis3"/>
    <property type="match status" value="1"/>
</dbReference>
<dbReference type="FunFam" id="2.40.50.690:FF:000005">
    <property type="entry name" value="Exosome complex exonuclease dis3"/>
    <property type="match status" value="1"/>
</dbReference>
<dbReference type="PROSITE" id="PS01175">
    <property type="entry name" value="RIBONUCLEASE_II"/>
    <property type="match status" value="1"/>
</dbReference>
<evidence type="ECO:0000256" key="2">
    <source>
        <dbReference type="ARBA" id="ARBA00004496"/>
    </source>
</evidence>
<dbReference type="GO" id="GO:0006364">
    <property type="term" value="P:rRNA processing"/>
    <property type="evidence" value="ECO:0007669"/>
    <property type="project" value="UniProtKB-KW"/>
</dbReference>
<dbReference type="Gene3D" id="2.40.50.140">
    <property type="entry name" value="Nucleic acid-binding proteins"/>
    <property type="match status" value="1"/>
</dbReference>
<evidence type="ECO:0000256" key="10">
    <source>
        <dbReference type="ARBA" id="ARBA00022835"/>
    </source>
</evidence>
<dbReference type="InterPro" id="IPR002716">
    <property type="entry name" value="PIN_dom"/>
</dbReference>
<dbReference type="Pfam" id="PF17216">
    <property type="entry name" value="Rrp44_CSD1"/>
    <property type="match status" value="1"/>
</dbReference>
<dbReference type="Pfam" id="PF00773">
    <property type="entry name" value="RNB"/>
    <property type="match status" value="1"/>
</dbReference>
<keyword evidence="9" id="KW-0378">Hydrolase</keyword>
<evidence type="ECO:0000256" key="7">
    <source>
        <dbReference type="ARBA" id="ARBA00022722"/>
    </source>
</evidence>
<feature type="domain" description="RNB" evidence="18">
    <location>
        <begin position="523"/>
        <end position="856"/>
    </location>
</feature>
<evidence type="ECO:0000259" key="17">
    <source>
        <dbReference type="SMART" id="SM00670"/>
    </source>
</evidence>
<dbReference type="GO" id="GO:0071034">
    <property type="term" value="P:CUT catabolic process"/>
    <property type="evidence" value="ECO:0007669"/>
    <property type="project" value="UniProtKB-ARBA"/>
</dbReference>
<evidence type="ECO:0000256" key="5">
    <source>
        <dbReference type="ARBA" id="ARBA00022490"/>
    </source>
</evidence>
<dbReference type="Pfam" id="PF13638">
    <property type="entry name" value="PIN_4"/>
    <property type="match status" value="1"/>
</dbReference>
<evidence type="ECO:0000313" key="19">
    <source>
        <dbReference type="EMBL" id="KAF2656630.1"/>
    </source>
</evidence>
<keyword evidence="13" id="KW-0539">Nucleus</keyword>
<evidence type="ECO:0000256" key="6">
    <source>
        <dbReference type="ARBA" id="ARBA00022552"/>
    </source>
</evidence>
<dbReference type="PANTHER" id="PTHR23355">
    <property type="entry name" value="RIBONUCLEASE"/>
    <property type="match status" value="1"/>
</dbReference>
<dbReference type="GO" id="GO:0016075">
    <property type="term" value="P:rRNA catabolic process"/>
    <property type="evidence" value="ECO:0007669"/>
    <property type="project" value="TreeGrafter"/>
</dbReference>
<keyword evidence="5" id="KW-0963">Cytoplasm</keyword>
<dbReference type="GO" id="GO:0071031">
    <property type="term" value="P:nuclear mRNA surveillance of mRNA 3'-end processing"/>
    <property type="evidence" value="ECO:0007669"/>
    <property type="project" value="TreeGrafter"/>
</dbReference>
<dbReference type="GO" id="GO:0004519">
    <property type="term" value="F:endonuclease activity"/>
    <property type="evidence" value="ECO:0007669"/>
    <property type="project" value="UniProtKB-KW"/>
</dbReference>
<evidence type="ECO:0000256" key="12">
    <source>
        <dbReference type="ARBA" id="ARBA00022884"/>
    </source>
</evidence>
<keyword evidence="7" id="KW-0540">Nuclease</keyword>
<dbReference type="SUPFAM" id="SSF50249">
    <property type="entry name" value="Nucleic acid-binding proteins"/>
    <property type="match status" value="3"/>
</dbReference>
<dbReference type="GO" id="GO:0000175">
    <property type="term" value="F:3'-5'-RNA exonuclease activity"/>
    <property type="evidence" value="ECO:0007669"/>
    <property type="project" value="UniProtKB-ARBA"/>
</dbReference>
<evidence type="ECO:0000256" key="16">
    <source>
        <dbReference type="RuleBase" id="RU003901"/>
    </source>
</evidence>
<dbReference type="InterPro" id="IPR050180">
    <property type="entry name" value="RNR_Ribonuclease"/>
</dbReference>
<dbReference type="Gene3D" id="2.40.50.700">
    <property type="match status" value="1"/>
</dbReference>
<evidence type="ECO:0000256" key="11">
    <source>
        <dbReference type="ARBA" id="ARBA00022839"/>
    </source>
</evidence>
<comment type="cofactor">
    <cofactor evidence="1">
        <name>Mg(2+)</name>
        <dbReference type="ChEBI" id="CHEBI:18420"/>
    </cofactor>
</comment>
<keyword evidence="8" id="KW-0255">Endonuclease</keyword>
<dbReference type="InterPro" id="IPR001900">
    <property type="entry name" value="RNase_II/R"/>
</dbReference>
<dbReference type="OrthoDB" id="372421at2759"/>
<comment type="subcellular location">
    <subcellularLocation>
        <location evidence="2">Cytoplasm</location>
    </subcellularLocation>
    <subcellularLocation>
        <location evidence="3">Nucleus</location>
        <location evidence="3">Nucleolus</location>
    </subcellularLocation>
</comment>
<evidence type="ECO:0000256" key="9">
    <source>
        <dbReference type="ARBA" id="ARBA00022801"/>
    </source>
</evidence>
<dbReference type="AlphaFoldDB" id="A0A6A6TA26"/>
<sequence length="1003" mass="113013">MEYFSLKRSSALDRGQPNLSSKVYVRSTRSGKVQKIVRELYLRQDIPCSSHLCRACLDIAPTDYSKKVAPFVLSDTPAGSKNFPNGQYLVPDTNAFLTGMDLFEVETAFHDVIVLQTVLEEVKNRSLPLYHRLIALTKNEGKRFYVFFNEFRQETHIARDTGETINDRNDRAVRKAVEWYNQHLTEAVAAKSKKARRVPSVVMITDDRDNLRKAKVESIPALTLSDFVSGLENADELLDMISAAQEQREVRSKKPELFYPEYFSLSKMMTGVKAGTMHQGIFNVSPYNYLEGSVHVPAFDKSLLILGRENSNRAVSGDVVVVEVLPQDQWKAPSTKIVEEETVNKNDNPEAEDGENIISERERKALQEEVKRAHGQSSEGRAQPTARVVGISKRNWRQYVGHIDKDSIRSTSKSSRTQQMVFLVPMDKRIPKVRIRTRQAGELVGQRVLASIDSWERDSRYPVGHFVRSLGELESKGAETEALLLEWDVQYRPFPKTVLDCLPAEGHDWKVPADLSDPGWKTRRDLRELLVCSIDPPGCVDIDDALHARRLPNGNFSVGVHIADVSHFVKPNNAMDKEASQRGTTVYLVDKRIDMLPMLLGTDLCSLKPYVERYAFSVIWEITPDADIVSSEFTKSVIRSREAFSYEQAQIRIDDASQQDDLTQGMRTLLQLSKKLRQKRMDAGALNLASPEVKVQTESETSDPVDVQTKKLLDTNSLVEEFMLLANISVAGKNYSAFPQTALLRRHAAPPKTNFEELSTQLKVKKGLELRVDSSKALADSLDACVDPAEPFFNTLVRILATRCMMSAEYFCSGTQAYPEFRHYGLASEIYTHFTSPIRRYADLEAHRQLAAAIEYEALDMSLQSRAKLEGVCKNINVRHRNAQMAGRASIEYYVGQALKGRDVVEEGFVMKIFSNGCVVFVPRFGIESLIRLRDLGGGSAGAGAREEPEAEFDAEKYVLRVKGDQERGVKERMLELFEKVSVRITDEVEASTGKRKVKLGLV</sequence>
<keyword evidence="12" id="KW-0694">RNA-binding</keyword>
<keyword evidence="10" id="KW-0271">Exosome</keyword>
<evidence type="ECO:0000256" key="3">
    <source>
        <dbReference type="ARBA" id="ARBA00004604"/>
    </source>
</evidence>
<dbReference type="PANTHER" id="PTHR23355:SF35">
    <property type="entry name" value="EXOSOME COMPLEX EXONUCLEASE RRP44"/>
    <property type="match status" value="1"/>
</dbReference>
<dbReference type="InterPro" id="IPR029060">
    <property type="entry name" value="PIN-like_dom_sf"/>
</dbReference>
<dbReference type="InterPro" id="IPR033770">
    <property type="entry name" value="RRP44_S1"/>
</dbReference>
<name>A0A6A6TA26_9PLEO</name>
<feature type="domain" description="PIN" evidence="17">
    <location>
        <begin position="87"/>
        <end position="212"/>
    </location>
</feature>
<dbReference type="EMBL" id="MU004334">
    <property type="protein sequence ID" value="KAF2656630.1"/>
    <property type="molecule type" value="Genomic_DNA"/>
</dbReference>